<protein>
    <submittedName>
        <fullName evidence="1">6485_t:CDS:1</fullName>
    </submittedName>
</protein>
<evidence type="ECO:0000313" key="2">
    <source>
        <dbReference type="Proteomes" id="UP000789920"/>
    </source>
</evidence>
<feature type="non-terminal residue" evidence="1">
    <location>
        <position position="142"/>
    </location>
</feature>
<organism evidence="1 2">
    <name type="scientific">Racocetra persica</name>
    <dbReference type="NCBI Taxonomy" id="160502"/>
    <lineage>
        <taxon>Eukaryota</taxon>
        <taxon>Fungi</taxon>
        <taxon>Fungi incertae sedis</taxon>
        <taxon>Mucoromycota</taxon>
        <taxon>Glomeromycotina</taxon>
        <taxon>Glomeromycetes</taxon>
        <taxon>Diversisporales</taxon>
        <taxon>Gigasporaceae</taxon>
        <taxon>Racocetra</taxon>
    </lineage>
</organism>
<name>A0ACA9SSS0_9GLOM</name>
<reference evidence="1" key="1">
    <citation type="submission" date="2021-06" db="EMBL/GenBank/DDBJ databases">
        <authorList>
            <person name="Kallberg Y."/>
            <person name="Tangrot J."/>
            <person name="Rosling A."/>
        </authorList>
    </citation>
    <scope>NUCLEOTIDE SEQUENCE</scope>
    <source>
        <strain evidence="1">MA461A</strain>
    </source>
</reference>
<feature type="non-terminal residue" evidence="1">
    <location>
        <position position="1"/>
    </location>
</feature>
<gene>
    <name evidence="1" type="ORF">RPERSI_LOCUS34902</name>
</gene>
<keyword evidence="2" id="KW-1185">Reference proteome</keyword>
<sequence>NKNETDPTSFLDNGLHWDAHRIGWTISGVFAFVATIISFYLIIRHLQFYHKPNHQRYIVRILFMIPIYSIISWLSYRYFRYSTYYETIRDCYEAFVIAAFFTLLVQYVGDSPEEQKKKLRGRKKAKLPMPCCCITYSPTGHT</sequence>
<accession>A0ACA9SSS0</accession>
<dbReference type="Proteomes" id="UP000789920">
    <property type="component" value="Unassembled WGS sequence"/>
</dbReference>
<proteinExistence type="predicted"/>
<comment type="caution">
    <text evidence="1">The sequence shown here is derived from an EMBL/GenBank/DDBJ whole genome shotgun (WGS) entry which is preliminary data.</text>
</comment>
<dbReference type="EMBL" id="CAJVQC010158665">
    <property type="protein sequence ID" value="CAG8847991.1"/>
    <property type="molecule type" value="Genomic_DNA"/>
</dbReference>
<evidence type="ECO:0000313" key="1">
    <source>
        <dbReference type="EMBL" id="CAG8847991.1"/>
    </source>
</evidence>